<gene>
    <name evidence="3" type="ORF">HD596_008797</name>
</gene>
<evidence type="ECO:0000313" key="4">
    <source>
        <dbReference type="Proteomes" id="UP000579153"/>
    </source>
</evidence>
<name>A0A7W9GE51_9ACTN</name>
<dbReference type="Proteomes" id="UP000579153">
    <property type="component" value="Unassembled WGS sequence"/>
</dbReference>
<proteinExistence type="predicted"/>
<dbReference type="EMBL" id="JACHMB010000001">
    <property type="protein sequence ID" value="MBB5782041.1"/>
    <property type="molecule type" value="Genomic_DNA"/>
</dbReference>
<dbReference type="PROSITE" id="PS51257">
    <property type="entry name" value="PROKAR_LIPOPROTEIN"/>
    <property type="match status" value="1"/>
</dbReference>
<feature type="compositionally biased region" description="Low complexity" evidence="1">
    <location>
        <begin position="31"/>
        <end position="49"/>
    </location>
</feature>
<comment type="caution">
    <text evidence="3">The sequence shown here is derived from an EMBL/GenBank/DDBJ whole genome shotgun (WGS) entry which is preliminary data.</text>
</comment>
<sequence>MRLTSLTVAVTLGTGLACTALTFTGLAAAEATTPKPTSSPGHLSPSHPGDNSPTAEPPGKAIPKMPNYTG</sequence>
<reference evidence="3 4" key="1">
    <citation type="submission" date="2020-08" db="EMBL/GenBank/DDBJ databases">
        <title>Sequencing the genomes of 1000 actinobacteria strains.</title>
        <authorList>
            <person name="Klenk H.-P."/>
        </authorList>
    </citation>
    <scope>NUCLEOTIDE SEQUENCE [LARGE SCALE GENOMIC DNA]</scope>
    <source>
        <strain evidence="3 4">DSM 45507</strain>
    </source>
</reference>
<feature type="chain" id="PRO_5031499559" evidence="2">
    <location>
        <begin position="30"/>
        <end position="70"/>
    </location>
</feature>
<feature type="signal peptide" evidence="2">
    <location>
        <begin position="1"/>
        <end position="29"/>
    </location>
</feature>
<accession>A0A7W9GE51</accession>
<organism evidence="3 4">
    <name type="scientific">Nonomuraea jabiensis</name>
    <dbReference type="NCBI Taxonomy" id="882448"/>
    <lineage>
        <taxon>Bacteria</taxon>
        <taxon>Bacillati</taxon>
        <taxon>Actinomycetota</taxon>
        <taxon>Actinomycetes</taxon>
        <taxon>Streptosporangiales</taxon>
        <taxon>Streptosporangiaceae</taxon>
        <taxon>Nonomuraea</taxon>
    </lineage>
</organism>
<keyword evidence="4" id="KW-1185">Reference proteome</keyword>
<dbReference type="RefSeq" id="WP_185075222.1">
    <property type="nucleotide sequence ID" value="NZ_JACHMB010000001.1"/>
</dbReference>
<feature type="region of interest" description="Disordered" evidence="1">
    <location>
        <begin position="31"/>
        <end position="70"/>
    </location>
</feature>
<evidence type="ECO:0000256" key="1">
    <source>
        <dbReference type="SAM" id="MobiDB-lite"/>
    </source>
</evidence>
<dbReference type="AlphaFoldDB" id="A0A7W9GE51"/>
<evidence type="ECO:0000256" key="2">
    <source>
        <dbReference type="SAM" id="SignalP"/>
    </source>
</evidence>
<protein>
    <submittedName>
        <fullName evidence="3">Uncharacterized protein</fullName>
    </submittedName>
</protein>
<keyword evidence="2" id="KW-0732">Signal</keyword>
<evidence type="ECO:0000313" key="3">
    <source>
        <dbReference type="EMBL" id="MBB5782041.1"/>
    </source>
</evidence>